<dbReference type="Proteomes" id="UP000274082">
    <property type="component" value="Chromosome 31"/>
</dbReference>
<feature type="region of interest" description="Disordered" evidence="5">
    <location>
        <begin position="393"/>
        <end position="461"/>
    </location>
</feature>
<dbReference type="InterPro" id="IPR016439">
    <property type="entry name" value="Lag1/Lac1-like"/>
</dbReference>
<feature type="transmembrane region" description="Helical" evidence="6">
    <location>
        <begin position="311"/>
        <end position="332"/>
    </location>
</feature>
<evidence type="ECO:0000256" key="3">
    <source>
        <dbReference type="ARBA" id="ARBA00022989"/>
    </source>
</evidence>
<dbReference type="InterPro" id="IPR006634">
    <property type="entry name" value="TLC-dom"/>
</dbReference>
<reference evidence="8 12" key="4">
    <citation type="journal article" date="2018" name="Sci. Rep.">
        <title>A complete Leishmania donovani reference genome identifies novel genetic variations associated with virulence.</title>
        <authorList>
            <person name="Lypaczewski P."/>
            <person name="Hoshizaki J."/>
            <person name="Zhang W.-W."/>
            <person name="McCall L.-I."/>
            <person name="Torcivia-Rodriguez J."/>
            <person name="Simonyan V."/>
            <person name="Kaur A."/>
            <person name="Dewar K."/>
            <person name="Matlashewski G."/>
        </authorList>
    </citation>
    <scope>NUCLEOTIDE SEQUENCE [LARGE SCALE GENOMIC DNA]</scope>
    <source>
        <strain evidence="8 12">LdCL</strain>
    </source>
</reference>
<evidence type="ECO:0000256" key="4">
    <source>
        <dbReference type="ARBA" id="ARBA00023136"/>
    </source>
</evidence>
<dbReference type="GO" id="GO:0016020">
    <property type="term" value="C:membrane"/>
    <property type="evidence" value="ECO:0007669"/>
    <property type="project" value="UniProtKB-SubCell"/>
</dbReference>
<evidence type="ECO:0000256" key="5">
    <source>
        <dbReference type="SAM" id="MobiDB-lite"/>
    </source>
</evidence>
<dbReference type="GO" id="GO:0046513">
    <property type="term" value="P:ceramide biosynthetic process"/>
    <property type="evidence" value="ECO:0007669"/>
    <property type="project" value="InterPro"/>
</dbReference>
<feature type="transmembrane region" description="Helical" evidence="6">
    <location>
        <begin position="79"/>
        <end position="98"/>
    </location>
</feature>
<evidence type="ECO:0000313" key="13">
    <source>
        <dbReference type="Proteomes" id="UP000318447"/>
    </source>
</evidence>
<dbReference type="KEGG" id="ldo:LDBPK_311800"/>
<dbReference type="Proteomes" id="UP000008980">
    <property type="component" value="Chromosome 31"/>
</dbReference>
<dbReference type="VEuPathDB" id="TriTrypDB:LdBPK_311800.1"/>
<dbReference type="Proteomes" id="UP000318447">
    <property type="component" value="Unassembled WGS sequence"/>
</dbReference>
<dbReference type="RefSeq" id="XP_003863271.1">
    <property type="nucleotide sequence ID" value="XM_003863223.1"/>
</dbReference>
<evidence type="ECO:0000313" key="11">
    <source>
        <dbReference type="Proteomes" id="UP000008980"/>
    </source>
</evidence>
<comment type="subcellular location">
    <subcellularLocation>
        <location evidence="1">Membrane</location>
        <topology evidence="1">Multi-pass membrane protein</topology>
    </subcellularLocation>
</comment>
<dbReference type="PANTHER" id="PTHR12560">
    <property type="entry name" value="LONGEVITY ASSURANCE FACTOR 1 LAG1"/>
    <property type="match status" value="1"/>
</dbReference>
<keyword evidence="3 6" id="KW-1133">Transmembrane helix</keyword>
<evidence type="ECO:0000313" key="8">
    <source>
        <dbReference type="EMBL" id="AYU81380.1"/>
    </source>
</evidence>
<dbReference type="SMART" id="SM00724">
    <property type="entry name" value="TLC"/>
    <property type="match status" value="1"/>
</dbReference>
<dbReference type="EMBL" id="RHLC01000006">
    <property type="protein sequence ID" value="TPP42586.1"/>
    <property type="molecule type" value="Genomic_DNA"/>
</dbReference>
<reference evidence="10" key="5">
    <citation type="submission" date="2019-02" db="EMBL/GenBank/DDBJ databases">
        <title>FDA dAtabase for Regulatory Grade micrObial Sequences (FDA-ARGOS): Supporting development and validation of Infectious Disease Dx tests.</title>
        <authorList>
            <person name="Duncan R."/>
            <person name="Fisher C."/>
            <person name="Tallon L.J."/>
            <person name="Sadzewicz L."/>
            <person name="Sengamalay N."/>
            <person name="Ott S."/>
            <person name="Godinez A."/>
            <person name="Nagaraj S."/>
            <person name="Nadendla S."/>
            <person name="Sichtig H."/>
        </authorList>
    </citation>
    <scope>NUCLEOTIDE SEQUENCE</scope>
    <source>
        <strain evidence="10">FDAARGOS_361</strain>
    </source>
</reference>
<reference evidence="11" key="3">
    <citation type="submission" date="2011-02" db="EMBL/GenBank/DDBJ databases">
        <title>Whole genome sequencing of Leishmania donovani clinical lines reveals dynamic variation related to drug resistance.</title>
        <authorList>
            <person name="Downing T."/>
            <person name="Imamura H."/>
            <person name="Sanders M."/>
            <person name="Decuypere S."/>
            <person name="Hertz-Fowler C."/>
            <person name="Clark T.G."/>
            <person name="Rijal S."/>
            <person name="Sundar S."/>
            <person name="Quail M.A."/>
            <person name="De Doncker S."/>
            <person name="Maes I."/>
            <person name="Vanaerschot M."/>
            <person name="Stark O."/>
            <person name="Schonian G."/>
            <person name="Dujardin J.C."/>
            <person name="Berriman M."/>
        </authorList>
    </citation>
    <scope>NUCLEOTIDE SEQUENCE [LARGE SCALE GENOMIC DNA]</scope>
    <source>
        <strain evidence="11">BPK282A1</strain>
    </source>
</reference>
<keyword evidence="12" id="KW-1185">Reference proteome</keyword>
<dbReference type="OrthoDB" id="537032at2759"/>
<organism evidence="8 12">
    <name type="scientific">Leishmania donovani</name>
    <dbReference type="NCBI Taxonomy" id="5661"/>
    <lineage>
        <taxon>Eukaryota</taxon>
        <taxon>Discoba</taxon>
        <taxon>Euglenozoa</taxon>
        <taxon>Kinetoplastea</taxon>
        <taxon>Metakinetoplastina</taxon>
        <taxon>Trypanosomatida</taxon>
        <taxon>Trypanosomatidae</taxon>
        <taxon>Leishmaniinae</taxon>
        <taxon>Leishmania</taxon>
    </lineage>
</organism>
<dbReference type="PANTHER" id="PTHR12560:SF0">
    <property type="entry name" value="LD18904P"/>
    <property type="match status" value="1"/>
</dbReference>
<keyword evidence="8" id="KW-0808">Transferase</keyword>
<feature type="transmembrane region" description="Helical" evidence="6">
    <location>
        <begin position="198"/>
        <end position="216"/>
    </location>
</feature>
<name>A0A3S7X4J5_LEIDO</name>
<dbReference type="VEuPathDB" id="TriTrypDB:LdCL_310025300"/>
<keyword evidence="4 6" id="KW-0472">Membrane</keyword>
<dbReference type="EMBL" id="CP029530">
    <property type="protein sequence ID" value="AYU81380.1"/>
    <property type="molecule type" value="Genomic_DNA"/>
</dbReference>
<sequence>MALRYSAETMRVQGIGSPYASLAELYIPDPTNASRRTLDTARTTLNWSELPSAFLNIKAYQDKVGVGCSGWGMDVSLLLVLYPAVYWFLGIMLIRYLCREPFARFGIYMGVVTEKSTCRHRGIASGNRGVASLSPRNRKKIMKFQNQMWLSMFYFASSCFGYYVQRDQPWFKLPLDDEASLHLLLPHPYNPPEELIMYYHYGLAFYFAELCSLFIIERHMKRSDFLEYAVHHITTLLLILCSHIGLEHRFGAYVLFIHDASDIMLSVSKSLHYVWQEETARRERRNTKNAEERNSKAHRKSFLQRCVVSELSLNCCFAAFTLLFFFFRLYCLPFMGKATIRMSPKVRHGNFNMWMLVFLLNVALQGLHVYWAVLIIVLSLSIAKGGELRDIRSDDEEDSECPSCGHQRSLTESNGAAAAEEGKGMQQRNVARESKAAPSLSSSLASTRNRSQRRGSSKRKE</sequence>
<feature type="transmembrane region" description="Helical" evidence="6">
    <location>
        <begin position="353"/>
        <end position="383"/>
    </location>
</feature>
<proteinExistence type="predicted"/>
<evidence type="ECO:0000256" key="6">
    <source>
        <dbReference type="SAM" id="Phobius"/>
    </source>
</evidence>
<dbReference type="GO" id="GO:0005783">
    <property type="term" value="C:endoplasmic reticulum"/>
    <property type="evidence" value="ECO:0007669"/>
    <property type="project" value="TreeGrafter"/>
</dbReference>
<keyword evidence="2 6" id="KW-0812">Transmembrane</keyword>
<evidence type="ECO:0000313" key="9">
    <source>
        <dbReference type="EMBL" id="CBZ36582.1"/>
    </source>
</evidence>
<evidence type="ECO:0000256" key="1">
    <source>
        <dbReference type="ARBA" id="ARBA00004141"/>
    </source>
</evidence>
<dbReference type="EC" id="2.3.1.24" evidence="8"/>
<keyword evidence="8" id="KW-0012">Acyltransferase</keyword>
<feature type="compositionally biased region" description="Basic residues" evidence="5">
    <location>
        <begin position="450"/>
        <end position="461"/>
    </location>
</feature>
<accession>E9BMV4</accession>
<feature type="transmembrane region" description="Helical" evidence="6">
    <location>
        <begin position="148"/>
        <end position="165"/>
    </location>
</feature>
<evidence type="ECO:0000259" key="7">
    <source>
        <dbReference type="SMART" id="SM00724"/>
    </source>
</evidence>
<feature type="compositionally biased region" description="Low complexity" evidence="5">
    <location>
        <begin position="436"/>
        <end position="446"/>
    </location>
</feature>
<gene>
    <name evidence="10" type="ORF">CGC21_11355</name>
    <name evidence="9" type="ORF">LDBPK_311800</name>
    <name evidence="8" type="ORF">LdCL_310025300</name>
</gene>
<evidence type="ECO:0000313" key="10">
    <source>
        <dbReference type="EMBL" id="TPP42586.1"/>
    </source>
</evidence>
<dbReference type="VEuPathDB" id="TriTrypDB:LDHU3_31.3110"/>
<feature type="transmembrane region" description="Helical" evidence="6">
    <location>
        <begin position="228"/>
        <end position="246"/>
    </location>
</feature>
<dbReference type="AlphaFoldDB" id="A0A3S7X4J5"/>
<dbReference type="OMA" id="NMWMLVF"/>
<reference evidence="13" key="6">
    <citation type="submission" date="2019-02" db="EMBL/GenBank/DDBJ databases">
        <title>FDA dAtabase for Regulatory Grade micrObial Sequences (FDA-ARGOS): Supporting development and validation of Infectious Disease Dx tests.</title>
        <authorList>
            <person name="Duncan R."/>
            <person name="Fisher C."/>
            <person name="Tallon L."/>
            <person name="Sadzewicz L."/>
            <person name="Sengamalay N."/>
            <person name="Ott S."/>
            <person name="Godinez A."/>
            <person name="Nagaraj S."/>
            <person name="Vavikolanu K."/>
            <person name="Nadendla S."/>
            <person name="Aluvathingal J."/>
            <person name="Sichtig H."/>
        </authorList>
    </citation>
    <scope>NUCLEOTIDE SEQUENCE [LARGE SCALE GENOMIC DNA]</scope>
    <source>
        <strain evidence="13">FDAARGOS_361</strain>
    </source>
</reference>
<protein>
    <submittedName>
        <fullName evidence="8">Sphingosine N-acyltransferase, putative</fullName>
        <ecNumber evidence="8">2.3.1.24</ecNumber>
    </submittedName>
    <submittedName>
        <fullName evidence="10">TLC domain family protein</fullName>
    </submittedName>
</protein>
<dbReference type="Pfam" id="PF03798">
    <property type="entry name" value="TRAM_LAG1_CLN8"/>
    <property type="match status" value="1"/>
</dbReference>
<dbReference type="GO" id="GO:0050291">
    <property type="term" value="F:sphingosine N-acyltransferase activity"/>
    <property type="evidence" value="ECO:0007669"/>
    <property type="project" value="UniProtKB-EC"/>
</dbReference>
<accession>A0A3S7X4J5</accession>
<dbReference type="EMBL" id="FR799618">
    <property type="protein sequence ID" value="CBZ36582.1"/>
    <property type="molecule type" value="Genomic_DNA"/>
</dbReference>
<reference evidence="9" key="2">
    <citation type="submission" date="2011-01" db="EMBL/GenBank/DDBJ databases">
        <authorList>
            <person name="Zhao B.P."/>
            <person name="Ren Z.A."/>
            <person name="Li C.D."/>
        </authorList>
    </citation>
    <scope>NUCLEOTIDE SEQUENCE</scope>
    <source>
        <strain evidence="9">BPK282A1</strain>
    </source>
</reference>
<dbReference type="GeneID" id="13389445"/>
<evidence type="ECO:0000256" key="2">
    <source>
        <dbReference type="ARBA" id="ARBA00022692"/>
    </source>
</evidence>
<reference evidence="9 11" key="1">
    <citation type="journal article" date="2011" name="Genome Res.">
        <title>Whole genome sequencing of multiple Leishmania donovani clinical isolates provides insights into population structure and mechanisms of drug resistance.</title>
        <authorList>
            <person name="Downing T."/>
            <person name="Imamura H."/>
            <person name="Decuypere S."/>
            <person name="Clark T.G."/>
            <person name="Coombs G.H."/>
            <person name="Cotton J.A."/>
            <person name="Hilley J.D."/>
            <person name="de Doncker S."/>
            <person name="Maes I."/>
            <person name="Mottram J.C."/>
            <person name="Quail M.A."/>
            <person name="Rijal S."/>
            <person name="Sanders M."/>
            <person name="Schonian G."/>
            <person name="Stark O."/>
            <person name="Sundar S."/>
            <person name="Vanaerschot M."/>
            <person name="Hertz-Fowler C."/>
            <person name="Dujardin J.C."/>
            <person name="Berriman M."/>
        </authorList>
    </citation>
    <scope>NUCLEOTIDE SEQUENCE [LARGE SCALE GENOMIC DNA]</scope>
    <source>
        <strain evidence="9 11">BPK282A1</strain>
    </source>
</reference>
<feature type="domain" description="TLC" evidence="7">
    <location>
        <begin position="142"/>
        <end position="384"/>
    </location>
</feature>
<evidence type="ECO:0000313" key="12">
    <source>
        <dbReference type="Proteomes" id="UP000274082"/>
    </source>
</evidence>